<evidence type="ECO:0000313" key="5">
    <source>
        <dbReference type="Proteomes" id="UP000676310"/>
    </source>
</evidence>
<dbReference type="RefSeq" id="XP_043167149.1">
    <property type="nucleotide sequence ID" value="XM_043311214.1"/>
</dbReference>
<feature type="domain" description="LysM" evidence="3">
    <location>
        <begin position="119"/>
        <end position="164"/>
    </location>
</feature>
<dbReference type="InterPro" id="IPR018392">
    <property type="entry name" value="LysM"/>
</dbReference>
<dbReference type="PANTHER" id="PTHR34997:SF1">
    <property type="entry name" value="PEPTIDOGLYCAN-BINDING LYSIN DOMAIN"/>
    <property type="match status" value="1"/>
</dbReference>
<comment type="caution">
    <text evidence="4">The sequence shown here is derived from an EMBL/GenBank/DDBJ whole genome shotgun (WGS) entry which is preliminary data.</text>
</comment>
<reference evidence="4" key="1">
    <citation type="submission" date="2021-05" db="EMBL/GenBank/DDBJ databases">
        <authorList>
            <person name="Stam R."/>
        </authorList>
    </citation>
    <scope>NUCLEOTIDE SEQUENCE</scope>
    <source>
        <strain evidence="4">CS162</strain>
    </source>
</reference>
<dbReference type="InterPro" id="IPR036779">
    <property type="entry name" value="LysM_dom_sf"/>
</dbReference>
<dbReference type="AlphaFoldDB" id="A0A8J2HX04"/>
<keyword evidence="5" id="KW-1185">Reference proteome</keyword>
<proteinExistence type="predicted"/>
<keyword evidence="1" id="KW-0147">Chitin-binding</keyword>
<dbReference type="Pfam" id="PF01476">
    <property type="entry name" value="LysM"/>
    <property type="match status" value="2"/>
</dbReference>
<evidence type="ECO:0000259" key="3">
    <source>
        <dbReference type="PROSITE" id="PS51782"/>
    </source>
</evidence>
<keyword evidence="2" id="KW-0843">Virulence</keyword>
<name>A0A8J2HX04_9PLEO</name>
<dbReference type="PROSITE" id="PS51782">
    <property type="entry name" value="LYSM"/>
    <property type="match status" value="2"/>
</dbReference>
<dbReference type="OrthoDB" id="5985073at2759"/>
<dbReference type="GeneID" id="67015181"/>
<dbReference type="PANTHER" id="PTHR34997">
    <property type="entry name" value="AM15"/>
    <property type="match status" value="1"/>
</dbReference>
<dbReference type="SUPFAM" id="SSF54106">
    <property type="entry name" value="LysM domain"/>
    <property type="match status" value="1"/>
</dbReference>
<evidence type="ECO:0000313" key="4">
    <source>
        <dbReference type="EMBL" id="CAG5154431.1"/>
    </source>
</evidence>
<dbReference type="SMART" id="SM00257">
    <property type="entry name" value="LysM"/>
    <property type="match status" value="1"/>
</dbReference>
<dbReference type="GO" id="GO:0008061">
    <property type="term" value="F:chitin binding"/>
    <property type="evidence" value="ECO:0007669"/>
    <property type="project" value="UniProtKB-KW"/>
</dbReference>
<dbReference type="Gene3D" id="3.10.350.10">
    <property type="entry name" value="LysM domain"/>
    <property type="match status" value="3"/>
</dbReference>
<protein>
    <recommendedName>
        <fullName evidence="3">LysM domain-containing protein</fullName>
    </recommendedName>
</protein>
<dbReference type="Proteomes" id="UP000676310">
    <property type="component" value="Unassembled WGS sequence"/>
</dbReference>
<gene>
    <name evidence="4" type="ORF">ALTATR162_LOCUS3606</name>
</gene>
<dbReference type="CDD" id="cd00118">
    <property type="entry name" value="LysM"/>
    <property type="match status" value="1"/>
</dbReference>
<organism evidence="4 5">
    <name type="scientific">Alternaria atra</name>
    <dbReference type="NCBI Taxonomy" id="119953"/>
    <lineage>
        <taxon>Eukaryota</taxon>
        <taxon>Fungi</taxon>
        <taxon>Dikarya</taxon>
        <taxon>Ascomycota</taxon>
        <taxon>Pezizomycotina</taxon>
        <taxon>Dothideomycetes</taxon>
        <taxon>Pleosporomycetidae</taxon>
        <taxon>Pleosporales</taxon>
        <taxon>Pleosporineae</taxon>
        <taxon>Pleosporaceae</taxon>
        <taxon>Alternaria</taxon>
        <taxon>Alternaria sect. Ulocladioides</taxon>
    </lineage>
</organism>
<feature type="domain" description="LysM" evidence="3">
    <location>
        <begin position="228"/>
        <end position="274"/>
    </location>
</feature>
<sequence>MISTPALMGIYALLNAVEAKPHKLQARDCSITWPAYEGDNCASFADLWSISEAQFLSYNPGAVCSALEVGKDGYSNSNPNLYYFLVGPNHTCCNCNVSFNSCWGCYTFPYPGMTCGCTKFHKIVSGNSCWQIANDNGISLDNFYAWNSANKDCNNLFPGDNVCVAKGTATTTKPPLETPTVFVPWICSFDLKKGQYVCPTAPPTTSPTSVKNPAPGPTQAGIDAKCNKWVLQKDGVYCFDMAKAAGIALDRLYALNPALNGDCSGLWPKYAYCIGTSL</sequence>
<evidence type="ECO:0000256" key="1">
    <source>
        <dbReference type="ARBA" id="ARBA00022669"/>
    </source>
</evidence>
<dbReference type="EMBL" id="CAJRGZ010000016">
    <property type="protein sequence ID" value="CAG5154431.1"/>
    <property type="molecule type" value="Genomic_DNA"/>
</dbReference>
<dbReference type="InterPro" id="IPR052210">
    <property type="entry name" value="LysM1-like"/>
</dbReference>
<accession>A0A8J2HX04</accession>
<evidence type="ECO:0000256" key="2">
    <source>
        <dbReference type="ARBA" id="ARBA00023026"/>
    </source>
</evidence>